<organism evidence="2 3">
    <name type="scientific">[Muricauda] lutisoli</name>
    <dbReference type="NCBI Taxonomy" id="2816035"/>
    <lineage>
        <taxon>Bacteria</taxon>
        <taxon>Pseudomonadati</taxon>
        <taxon>Bacteroidota</taxon>
        <taxon>Flavobacteriia</taxon>
        <taxon>Flavobacteriales</taxon>
        <taxon>Flavobacteriaceae</taxon>
        <taxon>Allomuricauda</taxon>
    </lineage>
</organism>
<feature type="chain" id="PRO_5046502892" evidence="1">
    <location>
        <begin position="24"/>
        <end position="146"/>
    </location>
</feature>
<gene>
    <name evidence="2" type="ORF">J0X13_00145</name>
</gene>
<evidence type="ECO:0000313" key="3">
    <source>
        <dbReference type="Proteomes" id="UP000664163"/>
    </source>
</evidence>
<feature type="signal peptide" evidence="1">
    <location>
        <begin position="1"/>
        <end position="23"/>
    </location>
</feature>
<evidence type="ECO:0000313" key="2">
    <source>
        <dbReference type="EMBL" id="MBO0328935.1"/>
    </source>
</evidence>
<protein>
    <submittedName>
        <fullName evidence="2">Uncharacterized protein</fullName>
    </submittedName>
</protein>
<evidence type="ECO:0000256" key="1">
    <source>
        <dbReference type="SAM" id="SignalP"/>
    </source>
</evidence>
<reference evidence="2 3" key="1">
    <citation type="submission" date="2021-03" db="EMBL/GenBank/DDBJ databases">
        <title>Muricauda sp. CAU 1631 isolated from Incheon.</title>
        <authorList>
            <person name="Kim W."/>
        </authorList>
    </citation>
    <scope>NUCLEOTIDE SEQUENCE [LARGE SCALE GENOMIC DNA]</scope>
    <source>
        <strain evidence="2 3">CAU 1631</strain>
    </source>
</reference>
<name>A0ABS3ERS2_9FLAO</name>
<sequence>MNRKHLWIISLVLFCLSCDNRTAAEMYNEEFIMPGAKGEVVRTELWKGGLLVIHIIDSDGSDSILQVFNRDEILDDIKPEDKIEKLPQSNKCILTRKDSIKLIDCIDLTGLRQDTREALESISQWNRKNINRWIYKNEFNRIKGIN</sequence>
<proteinExistence type="predicted"/>
<dbReference type="RefSeq" id="WP_207069493.1">
    <property type="nucleotide sequence ID" value="NZ_JAFLND010000001.1"/>
</dbReference>
<accession>A0ABS3ERS2</accession>
<keyword evidence="1" id="KW-0732">Signal</keyword>
<dbReference type="Proteomes" id="UP000664163">
    <property type="component" value="Unassembled WGS sequence"/>
</dbReference>
<keyword evidence="3" id="KW-1185">Reference proteome</keyword>
<comment type="caution">
    <text evidence="2">The sequence shown here is derived from an EMBL/GenBank/DDBJ whole genome shotgun (WGS) entry which is preliminary data.</text>
</comment>
<dbReference type="EMBL" id="JAFLND010000001">
    <property type="protein sequence ID" value="MBO0328935.1"/>
    <property type="molecule type" value="Genomic_DNA"/>
</dbReference>